<dbReference type="InterPro" id="IPR011640">
    <property type="entry name" value="Fe2_transport_prot_B_C"/>
</dbReference>
<evidence type="ECO:0000256" key="13">
    <source>
        <dbReference type="ARBA" id="ARBA00023136"/>
    </source>
</evidence>
<evidence type="ECO:0000256" key="10">
    <source>
        <dbReference type="ARBA" id="ARBA00023004"/>
    </source>
</evidence>
<comment type="subcellular location">
    <subcellularLocation>
        <location evidence="1">Cell inner membrane</location>
        <topology evidence="1">Multi-pass membrane protein</topology>
    </subcellularLocation>
</comment>
<dbReference type="EMBL" id="CP024847">
    <property type="protein sequence ID" value="AUR52360.1"/>
    <property type="molecule type" value="Genomic_DNA"/>
</dbReference>
<feature type="transmembrane region" description="Helical" evidence="15">
    <location>
        <begin position="371"/>
        <end position="399"/>
    </location>
</feature>
<evidence type="ECO:0000256" key="8">
    <source>
        <dbReference type="ARBA" id="ARBA00022741"/>
    </source>
</evidence>
<keyword evidence="12" id="KW-0342">GTP-binding</keyword>
<feature type="transmembrane region" description="Helical" evidence="15">
    <location>
        <begin position="605"/>
        <end position="628"/>
    </location>
</feature>
<evidence type="ECO:0000256" key="2">
    <source>
        <dbReference type="ARBA" id="ARBA00022371"/>
    </source>
</evidence>
<dbReference type="InterPro" id="IPR030389">
    <property type="entry name" value="G_FEOB_dom"/>
</dbReference>
<keyword evidence="6" id="KW-0997">Cell inner membrane</keyword>
<dbReference type="SUPFAM" id="SSF52540">
    <property type="entry name" value="P-loop containing nucleoside triphosphate hydrolases"/>
    <property type="match status" value="1"/>
</dbReference>
<proteinExistence type="predicted"/>
<dbReference type="PROSITE" id="PS51711">
    <property type="entry name" value="G_FEOB"/>
    <property type="match status" value="1"/>
</dbReference>
<dbReference type="PANTHER" id="PTHR43185">
    <property type="entry name" value="FERROUS IRON TRANSPORT PROTEIN B"/>
    <property type="match status" value="1"/>
</dbReference>
<dbReference type="GO" id="GO:0005886">
    <property type="term" value="C:plasma membrane"/>
    <property type="evidence" value="ECO:0007669"/>
    <property type="project" value="UniProtKB-SubCell"/>
</dbReference>
<evidence type="ECO:0000256" key="7">
    <source>
        <dbReference type="ARBA" id="ARBA00022692"/>
    </source>
</evidence>
<evidence type="ECO:0000256" key="3">
    <source>
        <dbReference type="ARBA" id="ARBA00022448"/>
    </source>
</evidence>
<feature type="transmembrane region" description="Helical" evidence="15">
    <location>
        <begin position="272"/>
        <end position="290"/>
    </location>
</feature>
<evidence type="ECO:0000256" key="14">
    <source>
        <dbReference type="ARBA" id="ARBA00031200"/>
    </source>
</evidence>
<evidence type="ECO:0000313" key="18">
    <source>
        <dbReference type="Proteomes" id="UP000236655"/>
    </source>
</evidence>
<dbReference type="InterPro" id="IPR011642">
    <property type="entry name" value="Gate_dom"/>
</dbReference>
<dbReference type="InterPro" id="IPR027417">
    <property type="entry name" value="P-loop_NTPase"/>
</dbReference>
<feature type="transmembrane region" description="Helical" evidence="15">
    <location>
        <begin position="237"/>
        <end position="260"/>
    </location>
</feature>
<dbReference type="PANTHER" id="PTHR43185:SF1">
    <property type="entry name" value="FE(2+) TRANSPORTER FEOB"/>
    <property type="match status" value="1"/>
</dbReference>
<dbReference type="KEGG" id="nba:CUN60_08645"/>
<evidence type="ECO:0000256" key="5">
    <source>
        <dbReference type="ARBA" id="ARBA00022496"/>
    </source>
</evidence>
<keyword evidence="3" id="KW-0813">Transport</keyword>
<keyword evidence="5" id="KW-0410">Iron transport</keyword>
<feature type="transmembrane region" description="Helical" evidence="15">
    <location>
        <begin position="297"/>
        <end position="317"/>
    </location>
</feature>
<dbReference type="InterPro" id="IPR050860">
    <property type="entry name" value="FeoB_GTPase"/>
</dbReference>
<dbReference type="OrthoDB" id="9809127at2"/>
<reference evidence="18" key="1">
    <citation type="submission" date="2017-11" db="EMBL/GenBank/DDBJ databases">
        <authorList>
            <person name="Chan K.G."/>
            <person name="Lee L.S."/>
        </authorList>
    </citation>
    <scope>NUCLEOTIDE SEQUENCE [LARGE SCALE GENOMIC DNA]</scope>
    <source>
        <strain evidence="18">DSM 100970</strain>
    </source>
</reference>
<keyword evidence="18" id="KW-1185">Reference proteome</keyword>
<dbReference type="CDD" id="cd01879">
    <property type="entry name" value="FeoB"/>
    <property type="match status" value="1"/>
</dbReference>
<feature type="transmembrane region" description="Helical" evidence="15">
    <location>
        <begin position="469"/>
        <end position="487"/>
    </location>
</feature>
<name>A0A2I7N7E5_9NEIS</name>
<accession>A0A2I7N7E5</accession>
<evidence type="ECO:0000259" key="16">
    <source>
        <dbReference type="PROSITE" id="PS51711"/>
    </source>
</evidence>
<sequence length="633" mass="70225">MSIAANTNSEINLENSKHLRIALVGKPNCGKTALFNALTGSRQKVANYSGVTVEKKHGYFKTPNNTLVTLVDLPGTYSLRSRSPDERVTRDVVFNQFKEENSIDLIMAVVDATNLSGSLRLVLELKQTGIPVVIALNMIDLAKLRGFEYDVEKLSSLLNCPVIPTCAIKKSGVTDLVAEVDRYNQLEVTANKWQEPDREMVREYHKEVHSIIKAIEKRKGMPSLWSARLDKLFLHPVLGLFILLAILFCMFQAVFSWATIPQGWLQDMFDSLQAYVAALNPNSFLVSLIANGIVAGVGSVIVFLPQILTISLFIILLEDTGYMARAAFLMDKLMGGVGLHGRAFIPLLSSFACAIPGIMATRTIENRKDRLVTILIAPLMTCSARLPVYTLLISAFIPVKTVWGFANLQGLVMFALFAAGIIFGLIMAFIFKTFFFKGDRQPLILELPSYKAPNLYNVILELIKPAKSFLRRAGTIILSVMIVIWFLSSFPLPPEHATGPAIDYSVAGIVGKFLEPLFRPIGFNWQIVVALIPGMAAREVAVSVLATIFALSGANDDAIRESLTVVLQHAWTLPTALSLITWYVFAPQCISTLAVAKRETNSWQWPTIMFIYQMMLAYLMSLVVFNLAQHFIH</sequence>
<keyword evidence="13 15" id="KW-0472">Membrane</keyword>
<dbReference type="Pfam" id="PF02421">
    <property type="entry name" value="FeoB_N"/>
    <property type="match status" value="1"/>
</dbReference>
<dbReference type="Proteomes" id="UP000236655">
    <property type="component" value="Chromosome"/>
</dbReference>
<evidence type="ECO:0000256" key="12">
    <source>
        <dbReference type="ARBA" id="ARBA00023134"/>
    </source>
</evidence>
<keyword evidence="11" id="KW-0406">Ion transport</keyword>
<feature type="transmembrane region" description="Helical" evidence="15">
    <location>
        <begin position="523"/>
        <end position="551"/>
    </location>
</feature>
<dbReference type="RefSeq" id="WP_102951653.1">
    <property type="nucleotide sequence ID" value="NZ_CP024847.1"/>
</dbReference>
<dbReference type="NCBIfam" id="TIGR00231">
    <property type="entry name" value="small_GTP"/>
    <property type="match status" value="1"/>
</dbReference>
<organism evidence="17 18">
    <name type="scientific">Aquella oligotrophica</name>
    <dbReference type="NCBI Taxonomy" id="2067065"/>
    <lineage>
        <taxon>Bacteria</taxon>
        <taxon>Pseudomonadati</taxon>
        <taxon>Pseudomonadota</taxon>
        <taxon>Betaproteobacteria</taxon>
        <taxon>Neisseriales</taxon>
        <taxon>Neisseriaceae</taxon>
        <taxon>Aquella</taxon>
    </lineage>
</organism>
<dbReference type="Pfam" id="PF07664">
    <property type="entry name" value="FeoB_C"/>
    <property type="match status" value="1"/>
</dbReference>
<keyword evidence="4" id="KW-1003">Cell membrane</keyword>
<keyword evidence="7 15" id="KW-0812">Transmembrane</keyword>
<evidence type="ECO:0000256" key="15">
    <source>
        <dbReference type="SAM" id="Phobius"/>
    </source>
</evidence>
<dbReference type="FunFam" id="3.40.50.300:FF:000426">
    <property type="entry name" value="Ferrous iron transport protein B"/>
    <property type="match status" value="1"/>
</dbReference>
<keyword evidence="9 15" id="KW-1133">Transmembrane helix</keyword>
<dbReference type="Gene3D" id="3.40.50.300">
    <property type="entry name" value="P-loop containing nucleotide triphosphate hydrolases"/>
    <property type="match status" value="1"/>
</dbReference>
<dbReference type="GO" id="GO:0005525">
    <property type="term" value="F:GTP binding"/>
    <property type="evidence" value="ECO:0007669"/>
    <property type="project" value="UniProtKB-KW"/>
</dbReference>
<evidence type="ECO:0000256" key="11">
    <source>
        <dbReference type="ARBA" id="ARBA00023065"/>
    </source>
</evidence>
<feature type="transmembrane region" description="Helical" evidence="15">
    <location>
        <begin position="411"/>
        <end position="431"/>
    </location>
</feature>
<keyword evidence="8" id="KW-0547">Nucleotide-binding</keyword>
<feature type="transmembrane region" description="Helical" evidence="15">
    <location>
        <begin position="563"/>
        <end position="585"/>
    </location>
</feature>
<evidence type="ECO:0000313" key="17">
    <source>
        <dbReference type="EMBL" id="AUR52360.1"/>
    </source>
</evidence>
<evidence type="ECO:0000256" key="1">
    <source>
        <dbReference type="ARBA" id="ARBA00004429"/>
    </source>
</evidence>
<dbReference type="GO" id="GO:0015093">
    <property type="term" value="F:ferrous iron transmembrane transporter activity"/>
    <property type="evidence" value="ECO:0007669"/>
    <property type="project" value="InterPro"/>
</dbReference>
<gene>
    <name evidence="17" type="ORF">CUN60_08645</name>
</gene>
<dbReference type="PRINTS" id="PR00326">
    <property type="entry name" value="GTP1OBG"/>
</dbReference>
<dbReference type="Pfam" id="PF07670">
    <property type="entry name" value="Gate"/>
    <property type="match status" value="2"/>
</dbReference>
<evidence type="ECO:0000256" key="6">
    <source>
        <dbReference type="ARBA" id="ARBA00022519"/>
    </source>
</evidence>
<evidence type="ECO:0000256" key="4">
    <source>
        <dbReference type="ARBA" id="ARBA00022475"/>
    </source>
</evidence>
<feature type="domain" description="FeoB-type G" evidence="16">
    <location>
        <begin position="18"/>
        <end position="186"/>
    </location>
</feature>
<feature type="transmembrane region" description="Helical" evidence="15">
    <location>
        <begin position="337"/>
        <end position="359"/>
    </location>
</feature>
<protein>
    <recommendedName>
        <fullName evidence="2">Fe(2+) transporter FeoB</fullName>
    </recommendedName>
    <alternativeName>
        <fullName evidence="14">Ferrous iron transport protein B</fullName>
    </alternativeName>
</protein>
<keyword evidence="10" id="KW-0408">Iron</keyword>
<dbReference type="AlphaFoldDB" id="A0A2I7N7E5"/>
<dbReference type="InterPro" id="IPR006073">
    <property type="entry name" value="GTP-bd"/>
</dbReference>
<dbReference type="InterPro" id="IPR005225">
    <property type="entry name" value="Small_GTP-bd"/>
</dbReference>
<evidence type="ECO:0000256" key="9">
    <source>
        <dbReference type="ARBA" id="ARBA00022989"/>
    </source>
</evidence>